<evidence type="ECO:0000256" key="3">
    <source>
        <dbReference type="ARBA" id="ARBA00023002"/>
    </source>
</evidence>
<accession>A0ABU0WDY5</accession>
<evidence type="ECO:0000256" key="2">
    <source>
        <dbReference type="ARBA" id="ARBA00022857"/>
    </source>
</evidence>
<evidence type="ECO:0000256" key="4">
    <source>
        <dbReference type="HAMAP-Rule" id="MF_01925"/>
    </source>
</evidence>
<dbReference type="Pfam" id="PF03807">
    <property type="entry name" value="F420_oxidored"/>
    <property type="match status" value="1"/>
</dbReference>
<comment type="catalytic activity">
    <reaction evidence="4">
        <text>L-proline + NADP(+) = (S)-1-pyrroline-5-carboxylate + NADPH + 2 H(+)</text>
        <dbReference type="Rhea" id="RHEA:14109"/>
        <dbReference type="ChEBI" id="CHEBI:15378"/>
        <dbReference type="ChEBI" id="CHEBI:17388"/>
        <dbReference type="ChEBI" id="CHEBI:57783"/>
        <dbReference type="ChEBI" id="CHEBI:58349"/>
        <dbReference type="ChEBI" id="CHEBI:60039"/>
        <dbReference type="EC" id="1.5.1.2"/>
    </reaction>
</comment>
<dbReference type="PANTHER" id="PTHR11645:SF0">
    <property type="entry name" value="PYRROLINE-5-CARBOXYLATE REDUCTASE 3"/>
    <property type="match status" value="1"/>
</dbReference>
<keyword evidence="3 4" id="KW-0560">Oxidoreductase</keyword>
<dbReference type="InterPro" id="IPR000304">
    <property type="entry name" value="Pyrroline-COOH_reductase"/>
</dbReference>
<protein>
    <recommendedName>
        <fullName evidence="4 5">Pyrroline-5-carboxylate reductase</fullName>
        <shortName evidence="4">P5C reductase</shortName>
        <shortName evidence="4">P5CR</shortName>
        <ecNumber evidence="4 5">1.5.1.2</ecNumber>
    </recommendedName>
    <alternativeName>
        <fullName evidence="4">PCA reductase</fullName>
    </alternativeName>
</protein>
<dbReference type="HAMAP" id="MF_01925">
    <property type="entry name" value="P5C_reductase"/>
    <property type="match status" value="1"/>
</dbReference>
<dbReference type="PIRSF" id="PIRSF000193">
    <property type="entry name" value="Pyrrol-5-carb_rd"/>
    <property type="match status" value="1"/>
</dbReference>
<gene>
    <name evidence="4 8" type="primary">proC</name>
    <name evidence="8" type="ORF">QSG27_06580</name>
</gene>
<feature type="domain" description="Pyrroline-5-carboxylate reductase dimerisation" evidence="7">
    <location>
        <begin position="183"/>
        <end position="288"/>
    </location>
</feature>
<dbReference type="NCBIfam" id="TIGR00112">
    <property type="entry name" value="proC"/>
    <property type="match status" value="1"/>
</dbReference>
<keyword evidence="4" id="KW-0963">Cytoplasm</keyword>
<dbReference type="RefSeq" id="WP_306704404.1">
    <property type="nucleotide sequence ID" value="NZ_JAUJFI010000020.1"/>
</dbReference>
<dbReference type="Proteomes" id="UP001227317">
    <property type="component" value="Unassembled WGS sequence"/>
</dbReference>
<keyword evidence="9" id="KW-1185">Reference proteome</keyword>
<evidence type="ECO:0000256" key="1">
    <source>
        <dbReference type="ARBA" id="ARBA00005525"/>
    </source>
</evidence>
<feature type="domain" description="Pyrroline-5-carboxylate reductase catalytic N-terminal" evidence="6">
    <location>
        <begin position="15"/>
        <end position="104"/>
    </location>
</feature>
<dbReference type="InterPro" id="IPR029036">
    <property type="entry name" value="P5CR_dimer"/>
</dbReference>
<keyword evidence="2 4" id="KW-0521">NADP</keyword>
<dbReference type="Gene3D" id="3.40.50.720">
    <property type="entry name" value="NAD(P)-binding Rossmann-like Domain"/>
    <property type="match status" value="1"/>
</dbReference>
<organism evidence="8 9">
    <name type="scientific">Azospirillum isscasi</name>
    <dbReference type="NCBI Taxonomy" id="3053926"/>
    <lineage>
        <taxon>Bacteria</taxon>
        <taxon>Pseudomonadati</taxon>
        <taxon>Pseudomonadota</taxon>
        <taxon>Alphaproteobacteria</taxon>
        <taxon>Rhodospirillales</taxon>
        <taxon>Azospirillaceae</taxon>
        <taxon>Azospirillum</taxon>
    </lineage>
</organism>
<dbReference type="Gene3D" id="1.10.3730.10">
    <property type="entry name" value="ProC C-terminal domain-like"/>
    <property type="match status" value="1"/>
</dbReference>
<comment type="catalytic activity">
    <reaction evidence="4">
        <text>L-proline + NAD(+) = (S)-1-pyrroline-5-carboxylate + NADH + 2 H(+)</text>
        <dbReference type="Rhea" id="RHEA:14105"/>
        <dbReference type="ChEBI" id="CHEBI:15378"/>
        <dbReference type="ChEBI" id="CHEBI:17388"/>
        <dbReference type="ChEBI" id="CHEBI:57540"/>
        <dbReference type="ChEBI" id="CHEBI:57945"/>
        <dbReference type="ChEBI" id="CHEBI:60039"/>
        <dbReference type="EC" id="1.5.1.2"/>
    </reaction>
</comment>
<evidence type="ECO:0000256" key="5">
    <source>
        <dbReference type="NCBIfam" id="TIGR00112"/>
    </source>
</evidence>
<dbReference type="Pfam" id="PF14748">
    <property type="entry name" value="P5CR_dimer"/>
    <property type="match status" value="1"/>
</dbReference>
<reference evidence="8 9" key="1">
    <citation type="submission" date="2023-06" db="EMBL/GenBank/DDBJ databases">
        <title>Azospirillum isscasensis sp.nov, a bacterium isolated from rhizosphere soil of rice.</title>
        <authorList>
            <person name="Wang H."/>
        </authorList>
    </citation>
    <scope>NUCLEOTIDE SEQUENCE [LARGE SCALE GENOMIC DNA]</scope>
    <source>
        <strain evidence="8 9">C340-1</strain>
    </source>
</reference>
<evidence type="ECO:0000259" key="6">
    <source>
        <dbReference type="Pfam" id="PF03807"/>
    </source>
</evidence>
<dbReference type="InterPro" id="IPR008927">
    <property type="entry name" value="6-PGluconate_DH-like_C_sf"/>
</dbReference>
<dbReference type="SUPFAM" id="SSF48179">
    <property type="entry name" value="6-phosphogluconate dehydrogenase C-terminal domain-like"/>
    <property type="match status" value="1"/>
</dbReference>
<proteinExistence type="inferred from homology"/>
<keyword evidence="4" id="KW-0641">Proline biosynthesis</keyword>
<comment type="similarity">
    <text evidence="1 4">Belongs to the pyrroline-5-carboxylate reductase family.</text>
</comment>
<comment type="caution">
    <text evidence="8">The sequence shown here is derived from an EMBL/GenBank/DDBJ whole genome shotgun (WGS) entry which is preliminary data.</text>
</comment>
<sequence>MTQSGAQGCTLLLAGCGKMGGAMLDGWLKAGIASSVAVVEPSGLPESLRGNPAVVLVSGPDALPAGFAPDVVVLAVKPQVMDTVLPAYRALVRPGTVFLSVAAGKTIASFESALGESALGESALGKSALGEGAAIVRSMPNTPAAIGRGMTVAVGNPVVTEAQKALCDSLLRAVGDVAWVEDESLLDPVTAVSGSGPAYVFLMVEAMAKAGEAAGLPAELAMRLARATVAGAGELLHQSPTDAADLRKAVTSPNGTTQAALDVLMAGDGIQPLLDRAVAAAARRSRELAK</sequence>
<comment type="pathway">
    <text evidence="4">Amino-acid biosynthesis; L-proline biosynthesis; L-proline from L-glutamate 5-semialdehyde: step 1/1.</text>
</comment>
<evidence type="ECO:0000259" key="7">
    <source>
        <dbReference type="Pfam" id="PF14748"/>
    </source>
</evidence>
<dbReference type="PANTHER" id="PTHR11645">
    <property type="entry name" value="PYRROLINE-5-CARBOXYLATE REDUCTASE"/>
    <property type="match status" value="1"/>
</dbReference>
<keyword evidence="4" id="KW-0028">Amino-acid biosynthesis</keyword>
<evidence type="ECO:0000313" key="9">
    <source>
        <dbReference type="Proteomes" id="UP001227317"/>
    </source>
</evidence>
<dbReference type="SUPFAM" id="SSF51735">
    <property type="entry name" value="NAD(P)-binding Rossmann-fold domains"/>
    <property type="match status" value="1"/>
</dbReference>
<evidence type="ECO:0000313" key="8">
    <source>
        <dbReference type="EMBL" id="MDQ2102356.1"/>
    </source>
</evidence>
<dbReference type="EMBL" id="JAUJFI010000020">
    <property type="protein sequence ID" value="MDQ2102356.1"/>
    <property type="molecule type" value="Genomic_DNA"/>
</dbReference>
<dbReference type="InterPro" id="IPR036291">
    <property type="entry name" value="NAD(P)-bd_dom_sf"/>
</dbReference>
<comment type="function">
    <text evidence="4">Catalyzes the reduction of 1-pyrroline-5-carboxylate (PCA) to L-proline.</text>
</comment>
<name>A0ABU0WDY5_9PROT</name>
<dbReference type="InterPro" id="IPR028939">
    <property type="entry name" value="P5C_Rdtase_cat_N"/>
</dbReference>
<dbReference type="EC" id="1.5.1.2" evidence="4 5"/>
<comment type="subcellular location">
    <subcellularLocation>
        <location evidence="4">Cytoplasm</location>
    </subcellularLocation>
</comment>
<dbReference type="GO" id="GO:0004735">
    <property type="term" value="F:pyrroline-5-carboxylate reductase activity"/>
    <property type="evidence" value="ECO:0007669"/>
    <property type="project" value="UniProtKB-EC"/>
</dbReference>